<evidence type="ECO:0000313" key="2">
    <source>
        <dbReference type="EMBL" id="GAA5172895.1"/>
    </source>
</evidence>
<dbReference type="EMBL" id="BAABIB010000103">
    <property type="protein sequence ID" value="GAA5172895.1"/>
    <property type="molecule type" value="Genomic_DNA"/>
</dbReference>
<dbReference type="Gene3D" id="3.10.450.50">
    <property type="match status" value="1"/>
</dbReference>
<dbReference type="InterPro" id="IPR037401">
    <property type="entry name" value="SnoaL-like"/>
</dbReference>
<sequence>MTEDKIDFNELDPKVIADVSQHNKALVLDFYSDLSAGNHQGAMDRLDEDLEYRVGGHPAEFPLAGVHSKAELIEVLSKIDAAVPGGVQVEIFSAIAEGDQVVVEFIARGVSGSGKTYENRVAFSCEVIDGKIRRVREYLDTLHANADAPRVRCRL</sequence>
<dbReference type="RefSeq" id="WP_346055326.1">
    <property type="nucleotide sequence ID" value="NZ_BAABIB010000103.1"/>
</dbReference>
<dbReference type="InterPro" id="IPR032710">
    <property type="entry name" value="NTF2-like_dom_sf"/>
</dbReference>
<accession>A0ABP9R9A3</accession>
<dbReference type="Proteomes" id="UP001500192">
    <property type="component" value="Unassembled WGS sequence"/>
</dbReference>
<protein>
    <recommendedName>
        <fullName evidence="1">SnoaL-like domain-containing protein</fullName>
    </recommendedName>
</protein>
<dbReference type="PANTHER" id="PTHR41252:SF1">
    <property type="entry name" value="BLR2505 PROTEIN"/>
    <property type="match status" value="1"/>
</dbReference>
<keyword evidence="3" id="KW-1185">Reference proteome</keyword>
<evidence type="ECO:0000259" key="1">
    <source>
        <dbReference type="Pfam" id="PF12680"/>
    </source>
</evidence>
<organism evidence="2 3">
    <name type="scientific">Amycolatopsis dongchuanensis</name>
    <dbReference type="NCBI Taxonomy" id="1070866"/>
    <lineage>
        <taxon>Bacteria</taxon>
        <taxon>Bacillati</taxon>
        <taxon>Actinomycetota</taxon>
        <taxon>Actinomycetes</taxon>
        <taxon>Pseudonocardiales</taxon>
        <taxon>Pseudonocardiaceae</taxon>
        <taxon>Amycolatopsis</taxon>
    </lineage>
</organism>
<feature type="domain" description="SnoaL-like" evidence="1">
    <location>
        <begin position="28"/>
        <end position="134"/>
    </location>
</feature>
<gene>
    <name evidence="2" type="ORF">GCM10023214_54900</name>
</gene>
<reference evidence="3" key="1">
    <citation type="journal article" date="2019" name="Int. J. Syst. Evol. Microbiol.">
        <title>The Global Catalogue of Microorganisms (GCM) 10K type strain sequencing project: providing services to taxonomists for standard genome sequencing and annotation.</title>
        <authorList>
            <consortium name="The Broad Institute Genomics Platform"/>
            <consortium name="The Broad Institute Genome Sequencing Center for Infectious Disease"/>
            <person name="Wu L."/>
            <person name="Ma J."/>
        </authorList>
    </citation>
    <scope>NUCLEOTIDE SEQUENCE [LARGE SCALE GENOMIC DNA]</scope>
    <source>
        <strain evidence="3">JCM 18054</strain>
    </source>
</reference>
<dbReference type="PANTHER" id="PTHR41252">
    <property type="entry name" value="BLR2505 PROTEIN"/>
    <property type="match status" value="1"/>
</dbReference>
<proteinExistence type="predicted"/>
<dbReference type="SUPFAM" id="SSF54427">
    <property type="entry name" value="NTF2-like"/>
    <property type="match status" value="1"/>
</dbReference>
<name>A0ABP9R9A3_9PSEU</name>
<comment type="caution">
    <text evidence="2">The sequence shown here is derived from an EMBL/GenBank/DDBJ whole genome shotgun (WGS) entry which is preliminary data.</text>
</comment>
<dbReference type="Pfam" id="PF12680">
    <property type="entry name" value="SnoaL_2"/>
    <property type="match status" value="1"/>
</dbReference>
<evidence type="ECO:0000313" key="3">
    <source>
        <dbReference type="Proteomes" id="UP001500192"/>
    </source>
</evidence>